<accession>A0ACC1SGY0</accession>
<name>A0ACC1SGY0_9HYPO</name>
<sequence length="75" mass="8774">MTDRKKIRYFYRGVEEYEKQEGQVKEIIQKDTGEHVWMENMSLPPIGYPPPLTTESIEKLKGLEGVMVDEVDNND</sequence>
<keyword evidence="2" id="KW-1185">Reference proteome</keyword>
<evidence type="ECO:0000313" key="2">
    <source>
        <dbReference type="Proteomes" id="UP001148629"/>
    </source>
</evidence>
<gene>
    <name evidence="1" type="ORF">NM208_g5517</name>
</gene>
<comment type="caution">
    <text evidence="1">The sequence shown here is derived from an EMBL/GenBank/DDBJ whole genome shotgun (WGS) entry which is preliminary data.</text>
</comment>
<dbReference type="Proteomes" id="UP001148629">
    <property type="component" value="Unassembled WGS sequence"/>
</dbReference>
<dbReference type="EMBL" id="JANRMS010000464">
    <property type="protein sequence ID" value="KAJ3539376.1"/>
    <property type="molecule type" value="Genomic_DNA"/>
</dbReference>
<organism evidence="1 2">
    <name type="scientific">Fusarium decemcellulare</name>
    <dbReference type="NCBI Taxonomy" id="57161"/>
    <lineage>
        <taxon>Eukaryota</taxon>
        <taxon>Fungi</taxon>
        <taxon>Dikarya</taxon>
        <taxon>Ascomycota</taxon>
        <taxon>Pezizomycotina</taxon>
        <taxon>Sordariomycetes</taxon>
        <taxon>Hypocreomycetidae</taxon>
        <taxon>Hypocreales</taxon>
        <taxon>Nectriaceae</taxon>
        <taxon>Fusarium</taxon>
        <taxon>Fusarium decemcellulare species complex</taxon>
    </lineage>
</organism>
<evidence type="ECO:0000313" key="1">
    <source>
        <dbReference type="EMBL" id="KAJ3539376.1"/>
    </source>
</evidence>
<reference evidence="1" key="1">
    <citation type="submission" date="2022-08" db="EMBL/GenBank/DDBJ databases">
        <title>Genome Sequence of Fusarium decemcellulare.</title>
        <authorList>
            <person name="Buettner E."/>
        </authorList>
    </citation>
    <scope>NUCLEOTIDE SEQUENCE</scope>
    <source>
        <strain evidence="1">Babe19</strain>
    </source>
</reference>
<protein>
    <submittedName>
        <fullName evidence="1">Uncharacterized protein</fullName>
    </submittedName>
</protein>
<proteinExistence type="predicted"/>